<dbReference type="Proteomes" id="UP001470230">
    <property type="component" value="Unassembled WGS sequence"/>
</dbReference>
<proteinExistence type="inferred from homology"/>
<dbReference type="PROSITE" id="PS51421">
    <property type="entry name" value="RAS"/>
    <property type="match status" value="1"/>
</dbReference>
<dbReference type="SMART" id="SM00173">
    <property type="entry name" value="RAS"/>
    <property type="match status" value="1"/>
</dbReference>
<evidence type="ECO:0008006" key="5">
    <source>
        <dbReference type="Google" id="ProtNLM"/>
    </source>
</evidence>
<reference evidence="3 4" key="1">
    <citation type="submission" date="2024-04" db="EMBL/GenBank/DDBJ databases">
        <title>Tritrichomonas musculus Genome.</title>
        <authorList>
            <person name="Alves-Ferreira E."/>
            <person name="Grigg M."/>
            <person name="Lorenzi H."/>
            <person name="Galac M."/>
        </authorList>
    </citation>
    <scope>NUCLEOTIDE SEQUENCE [LARGE SCALE GENOMIC DNA]</scope>
    <source>
        <strain evidence="3 4">EAF2021</strain>
    </source>
</reference>
<dbReference type="EMBL" id="JAPFFF010000001">
    <property type="protein sequence ID" value="KAK8899315.1"/>
    <property type="molecule type" value="Genomic_DNA"/>
</dbReference>
<dbReference type="PROSITE" id="PS51419">
    <property type="entry name" value="RAB"/>
    <property type="match status" value="1"/>
</dbReference>
<organism evidence="3 4">
    <name type="scientific">Tritrichomonas musculus</name>
    <dbReference type="NCBI Taxonomy" id="1915356"/>
    <lineage>
        <taxon>Eukaryota</taxon>
        <taxon>Metamonada</taxon>
        <taxon>Parabasalia</taxon>
        <taxon>Tritrichomonadida</taxon>
        <taxon>Tritrichomonadidae</taxon>
        <taxon>Tritrichomonas</taxon>
    </lineage>
</organism>
<dbReference type="NCBIfam" id="TIGR00231">
    <property type="entry name" value="small_GTP"/>
    <property type="match status" value="1"/>
</dbReference>
<name>A0ABR2LAI7_9EUKA</name>
<comment type="caution">
    <text evidence="3">The sequence shown here is derived from an EMBL/GenBank/DDBJ whole genome shotgun (WGS) entry which is preliminary data.</text>
</comment>
<keyword evidence="4" id="KW-1185">Reference proteome</keyword>
<evidence type="ECO:0000313" key="3">
    <source>
        <dbReference type="EMBL" id="KAK8899315.1"/>
    </source>
</evidence>
<dbReference type="InterPro" id="IPR001806">
    <property type="entry name" value="Small_GTPase"/>
</dbReference>
<dbReference type="Gene3D" id="3.40.50.300">
    <property type="entry name" value="P-loop containing nucleotide triphosphate hydrolases"/>
    <property type="match status" value="1"/>
</dbReference>
<dbReference type="SMART" id="SM00175">
    <property type="entry name" value="RAB"/>
    <property type="match status" value="1"/>
</dbReference>
<comment type="similarity">
    <text evidence="1">Belongs to the small GTPase superfamily. Rab family.</text>
</comment>
<dbReference type="InterPro" id="IPR027417">
    <property type="entry name" value="P-loop_NTPase"/>
</dbReference>
<protein>
    <recommendedName>
        <fullName evidence="5">Small GTP-binding protein</fullName>
    </recommendedName>
</protein>
<accession>A0ABR2LAI7</accession>
<dbReference type="PANTHER" id="PTHR47979">
    <property type="entry name" value="DRAB11-RELATED"/>
    <property type="match status" value="1"/>
</dbReference>
<dbReference type="SUPFAM" id="SSF52540">
    <property type="entry name" value="P-loop containing nucleoside triphosphate hydrolases"/>
    <property type="match status" value="1"/>
</dbReference>
<dbReference type="PRINTS" id="PR00449">
    <property type="entry name" value="RASTRNSFRMNG"/>
</dbReference>
<sequence length="196" mass="22123">MSTPSFKFILIGESGTGKSSLVSRLINHNFNPCVTQTIGADFYEYPTTVENKPVQLVIWDTAGQERYYTVVKSYYRLSLGILVVFDITNRNSFDSVPRWLRDVRQEAAPNCQVLLVGNKSDLFHERAVSTEEAQHFAYENHIKYIETSALADQNVEQAFIELATDIYKKTVTGQINPTPIAKKDPANPDKKPNPCC</sequence>
<dbReference type="SMART" id="SM00174">
    <property type="entry name" value="RHO"/>
    <property type="match status" value="1"/>
</dbReference>
<evidence type="ECO:0000313" key="4">
    <source>
        <dbReference type="Proteomes" id="UP001470230"/>
    </source>
</evidence>
<dbReference type="InterPro" id="IPR005225">
    <property type="entry name" value="Small_GTP-bd"/>
</dbReference>
<feature type="region of interest" description="Disordered" evidence="2">
    <location>
        <begin position="177"/>
        <end position="196"/>
    </location>
</feature>
<dbReference type="PROSITE" id="PS51420">
    <property type="entry name" value="RHO"/>
    <property type="match status" value="1"/>
</dbReference>
<evidence type="ECO:0000256" key="2">
    <source>
        <dbReference type="SAM" id="MobiDB-lite"/>
    </source>
</evidence>
<dbReference type="InterPro" id="IPR050209">
    <property type="entry name" value="Rab_GTPases_membrane_traffic"/>
</dbReference>
<dbReference type="SMART" id="SM00176">
    <property type="entry name" value="RAN"/>
    <property type="match status" value="1"/>
</dbReference>
<feature type="compositionally biased region" description="Basic and acidic residues" evidence="2">
    <location>
        <begin position="181"/>
        <end position="196"/>
    </location>
</feature>
<gene>
    <name evidence="3" type="ORF">M9Y10_001628</name>
</gene>
<dbReference type="CDD" id="cd00154">
    <property type="entry name" value="Rab"/>
    <property type="match status" value="1"/>
</dbReference>
<dbReference type="Pfam" id="PF00071">
    <property type="entry name" value="Ras"/>
    <property type="match status" value="1"/>
</dbReference>
<evidence type="ECO:0000256" key="1">
    <source>
        <dbReference type="ARBA" id="ARBA00006270"/>
    </source>
</evidence>